<evidence type="ECO:0000313" key="4">
    <source>
        <dbReference type="RefSeq" id="XP_014674103.1"/>
    </source>
</evidence>
<organism evidence="3 4">
    <name type="scientific">Priapulus caudatus</name>
    <name type="common">Priapulid worm</name>
    <dbReference type="NCBI Taxonomy" id="37621"/>
    <lineage>
        <taxon>Eukaryota</taxon>
        <taxon>Metazoa</taxon>
        <taxon>Ecdysozoa</taxon>
        <taxon>Scalidophora</taxon>
        <taxon>Priapulida</taxon>
        <taxon>Priapulimorpha</taxon>
        <taxon>Priapulimorphida</taxon>
        <taxon>Priapulidae</taxon>
        <taxon>Priapulus</taxon>
    </lineage>
</organism>
<keyword evidence="3" id="KW-1185">Reference proteome</keyword>
<name>A0ABM1EPI2_PRICU</name>
<evidence type="ECO:0000259" key="2">
    <source>
        <dbReference type="Pfam" id="PF05649"/>
    </source>
</evidence>
<dbReference type="PANTHER" id="PTHR11733">
    <property type="entry name" value="ZINC METALLOPROTEASE FAMILY M13 NEPRILYSIN-RELATED"/>
    <property type="match status" value="1"/>
</dbReference>
<evidence type="ECO:0000313" key="3">
    <source>
        <dbReference type="Proteomes" id="UP000695022"/>
    </source>
</evidence>
<dbReference type="InterPro" id="IPR024079">
    <property type="entry name" value="MetalloPept_cat_dom_sf"/>
</dbReference>
<dbReference type="InterPro" id="IPR000718">
    <property type="entry name" value="Peptidase_M13"/>
</dbReference>
<dbReference type="Gene3D" id="1.10.1380.10">
    <property type="entry name" value="Neutral endopeptidase , domain2"/>
    <property type="match status" value="1"/>
</dbReference>
<dbReference type="PROSITE" id="PS51885">
    <property type="entry name" value="NEPRILYSIN"/>
    <property type="match status" value="1"/>
</dbReference>
<evidence type="ECO:0000256" key="1">
    <source>
        <dbReference type="ARBA" id="ARBA00007357"/>
    </source>
</evidence>
<feature type="domain" description="Peptidase M13 N-terminal" evidence="2">
    <location>
        <begin position="31"/>
        <end position="357"/>
    </location>
</feature>
<proteinExistence type="inferred from homology"/>
<dbReference type="SUPFAM" id="SSF55486">
    <property type="entry name" value="Metalloproteases ('zincins'), catalytic domain"/>
    <property type="match status" value="1"/>
</dbReference>
<sequence>MNHLACYGRQLWHICDYRLLIYALPVFVRDSIEQTVDKQFSDYLANLQNGGWPLTMPNWNRSTFDLTMLIAQLRRDGFNSQLVNLAVDVDAGNSSRYILNLDQPDLCLGSKTYYENNSMYRKYMDAYFQFMIASAIQLKAEEVNRDYTSELEQIRNFETSIAEIVAHPNLRRNYSVMYNPRTLRNLTETHKSINWLRLVQLSMPEGVEVDENEIIIVRQPDYFASLEQLLTSGQYDERVVANYLIWRVIADTAWPHLSSNFREAAFQFEKVIRGVEKPKPRWTACIEEIQEKMMSAVGYLYVDKFFTEESKELAVKLIGHLRESFKDLVLKLKWMTDATKQVAIEKADAVKEFVGYPDYIKNVVLLEEEYEGFEATANHFDNFMRWQRFITRGTFQQLRKPVDKDK</sequence>
<dbReference type="Gene3D" id="3.40.390.10">
    <property type="entry name" value="Collagenase (Catalytic Domain)"/>
    <property type="match status" value="1"/>
</dbReference>
<dbReference type="RefSeq" id="XP_014674103.1">
    <property type="nucleotide sequence ID" value="XM_014818617.1"/>
</dbReference>
<dbReference type="InterPro" id="IPR042089">
    <property type="entry name" value="Peptidase_M13_dom_2"/>
</dbReference>
<dbReference type="PANTHER" id="PTHR11733:SF133">
    <property type="entry name" value="PHOSPHATE-REGULATING NEUTRAL ENDOPEPTIDASE PHEX"/>
    <property type="match status" value="1"/>
</dbReference>
<dbReference type="GeneID" id="106814315"/>
<accession>A0ABM1EPI2</accession>
<reference evidence="4" key="1">
    <citation type="submission" date="2025-08" db="UniProtKB">
        <authorList>
            <consortium name="RefSeq"/>
        </authorList>
    </citation>
    <scope>IDENTIFICATION</scope>
</reference>
<dbReference type="Proteomes" id="UP000695022">
    <property type="component" value="Unplaced"/>
</dbReference>
<dbReference type="CDD" id="cd08662">
    <property type="entry name" value="M13"/>
    <property type="match status" value="1"/>
</dbReference>
<comment type="similarity">
    <text evidence="1">Belongs to the peptidase M13 family.</text>
</comment>
<dbReference type="InterPro" id="IPR008753">
    <property type="entry name" value="Peptidase_M13_N"/>
</dbReference>
<gene>
    <name evidence="4" type="primary">LOC106814315</name>
</gene>
<dbReference type="Pfam" id="PF05649">
    <property type="entry name" value="Peptidase_M13_N"/>
    <property type="match status" value="1"/>
</dbReference>
<protein>
    <submittedName>
        <fullName evidence="4">Neprilysin-11-like</fullName>
    </submittedName>
</protein>